<comment type="caution">
    <text evidence="1">The sequence shown here is derived from an EMBL/GenBank/DDBJ whole genome shotgun (WGS) entry which is preliminary data.</text>
</comment>
<dbReference type="AlphaFoldDB" id="A0A8K0CCN7"/>
<protein>
    <submittedName>
        <fullName evidence="1">Uncharacterized protein</fullName>
    </submittedName>
</protein>
<reference evidence="1" key="1">
    <citation type="submission" date="2019-08" db="EMBL/GenBank/DDBJ databases">
        <title>The genome of the North American firefly Photinus pyralis.</title>
        <authorList>
            <consortium name="Photinus pyralis genome working group"/>
            <person name="Fallon T.R."/>
            <person name="Sander Lower S.E."/>
            <person name="Weng J.-K."/>
        </authorList>
    </citation>
    <scope>NUCLEOTIDE SEQUENCE</scope>
    <source>
        <strain evidence="1">TRF0915ILg1</strain>
        <tissue evidence="1">Whole body</tissue>
    </source>
</reference>
<accession>A0A8K0CCN7</accession>
<gene>
    <name evidence="1" type="ORF">ILUMI_22506</name>
</gene>
<evidence type="ECO:0000313" key="1">
    <source>
        <dbReference type="EMBL" id="KAF2883669.1"/>
    </source>
</evidence>
<organism evidence="1 2">
    <name type="scientific">Ignelater luminosus</name>
    <name type="common">Cucubano</name>
    <name type="synonym">Pyrophorus luminosus</name>
    <dbReference type="NCBI Taxonomy" id="2038154"/>
    <lineage>
        <taxon>Eukaryota</taxon>
        <taxon>Metazoa</taxon>
        <taxon>Ecdysozoa</taxon>
        <taxon>Arthropoda</taxon>
        <taxon>Hexapoda</taxon>
        <taxon>Insecta</taxon>
        <taxon>Pterygota</taxon>
        <taxon>Neoptera</taxon>
        <taxon>Endopterygota</taxon>
        <taxon>Coleoptera</taxon>
        <taxon>Polyphaga</taxon>
        <taxon>Elateriformia</taxon>
        <taxon>Elateroidea</taxon>
        <taxon>Elateridae</taxon>
        <taxon>Agrypninae</taxon>
        <taxon>Pyrophorini</taxon>
        <taxon>Ignelater</taxon>
    </lineage>
</organism>
<proteinExistence type="predicted"/>
<dbReference type="OrthoDB" id="8193306at2759"/>
<name>A0A8K0CCN7_IGNLU</name>
<sequence>MHGSLVLEKALLPIGQLSEEAAEARNKIMLEISTESMRHVPRKTTKPFLKETLEMLLSAEPTQSVVDVCDEEEPIIKTEESSDEEH</sequence>
<evidence type="ECO:0000313" key="2">
    <source>
        <dbReference type="Proteomes" id="UP000801492"/>
    </source>
</evidence>
<keyword evidence="2" id="KW-1185">Reference proteome</keyword>
<dbReference type="EMBL" id="VTPC01090313">
    <property type="protein sequence ID" value="KAF2883669.1"/>
    <property type="molecule type" value="Genomic_DNA"/>
</dbReference>
<dbReference type="Proteomes" id="UP000801492">
    <property type="component" value="Unassembled WGS sequence"/>
</dbReference>